<keyword evidence="3" id="KW-1185">Reference proteome</keyword>
<reference evidence="2 3" key="1">
    <citation type="submission" date="2020-02" db="EMBL/GenBank/DDBJ databases">
        <authorList>
            <person name="Li G."/>
        </authorList>
    </citation>
    <scope>NUCLEOTIDE SEQUENCE [LARGE SCALE GENOMIC DNA]</scope>
    <source>
        <strain evidence="2 3">DSM 102029</strain>
    </source>
</reference>
<name>A0A6P1YQE4_9HYPH</name>
<dbReference type="InterPro" id="IPR027417">
    <property type="entry name" value="P-loop_NTPase"/>
</dbReference>
<dbReference type="PIRSF" id="PIRSF034285">
    <property type="entry name" value="UCP034285"/>
    <property type="match status" value="1"/>
</dbReference>
<dbReference type="Proteomes" id="UP000464751">
    <property type="component" value="Chromosome"/>
</dbReference>
<organism evidence="2 3">
    <name type="scientific">Ancylobacter pratisalsi</name>
    <dbReference type="NCBI Taxonomy" id="1745854"/>
    <lineage>
        <taxon>Bacteria</taxon>
        <taxon>Pseudomonadati</taxon>
        <taxon>Pseudomonadota</taxon>
        <taxon>Alphaproteobacteria</taxon>
        <taxon>Hyphomicrobiales</taxon>
        <taxon>Xanthobacteraceae</taxon>
        <taxon>Ancylobacter</taxon>
    </lineage>
</organism>
<evidence type="ECO:0000313" key="2">
    <source>
        <dbReference type="EMBL" id="QIB34363.1"/>
    </source>
</evidence>
<dbReference type="Gene3D" id="3.40.50.300">
    <property type="entry name" value="P-loop containing nucleotide triphosphate hydrolases"/>
    <property type="match status" value="1"/>
</dbReference>
<proteinExistence type="predicted"/>
<evidence type="ECO:0008006" key="4">
    <source>
        <dbReference type="Google" id="ProtNLM"/>
    </source>
</evidence>
<dbReference type="SUPFAM" id="SSF52540">
    <property type="entry name" value="P-loop containing nucleoside triphosphate hydrolases"/>
    <property type="match status" value="1"/>
</dbReference>
<accession>A0A6P1YQE4</accession>
<sequence>MGPARDVSALRQLLAGLEAERLSGETSSFRLGANGPGPLALGRGALHEIQAVQGADMAAAAGFTLALALRASAGAEAAGDSFPRGAASAVAPPRPVLWVRQDMVEAELGRLDADGLAALGLDPARLILVRASDAATALRAGEDALRCAALGAVLIETWGTPKALDLTATRRLSLRADASRVTGFLLRGAGQPIPTAVATRWRVAPAASSPQGEGHAPGAPAFAATLLRHRGGEGGRPVEGGTWNLEWDRETCSFRDLAALPRAVVPVPSGRPAGADPARAGREDGLARLRRAG</sequence>
<gene>
    <name evidence="2" type="ORF">G3A50_12065</name>
</gene>
<dbReference type="RefSeq" id="WP_163075507.1">
    <property type="nucleotide sequence ID" value="NZ_CP048630.1"/>
</dbReference>
<evidence type="ECO:0000313" key="3">
    <source>
        <dbReference type="Proteomes" id="UP000464751"/>
    </source>
</evidence>
<dbReference type="InterPro" id="IPR017026">
    <property type="entry name" value="ImuA"/>
</dbReference>
<protein>
    <recommendedName>
        <fullName evidence="4">Protein ImuA</fullName>
    </recommendedName>
</protein>
<dbReference type="AlphaFoldDB" id="A0A6P1YQE4"/>
<feature type="region of interest" description="Disordered" evidence="1">
    <location>
        <begin position="267"/>
        <end position="293"/>
    </location>
</feature>
<dbReference type="EMBL" id="CP048630">
    <property type="protein sequence ID" value="QIB34363.1"/>
    <property type="molecule type" value="Genomic_DNA"/>
</dbReference>
<dbReference type="KEGG" id="apra:G3A50_12065"/>
<evidence type="ECO:0000256" key="1">
    <source>
        <dbReference type="SAM" id="MobiDB-lite"/>
    </source>
</evidence>